<keyword evidence="2" id="KW-1185">Reference proteome</keyword>
<accession>A0A7J9LBH4</accession>
<name>A0A7J9LBH4_GOSSC</name>
<dbReference type="EMBL" id="JABFAF010000005">
    <property type="protein sequence ID" value="MBA0856013.1"/>
    <property type="molecule type" value="Genomic_DNA"/>
</dbReference>
<proteinExistence type="predicted"/>
<evidence type="ECO:0000313" key="1">
    <source>
        <dbReference type="EMBL" id="MBA0856013.1"/>
    </source>
</evidence>
<gene>
    <name evidence="1" type="ORF">Goshw_022210</name>
</gene>
<comment type="caution">
    <text evidence="1">The sequence shown here is derived from an EMBL/GenBank/DDBJ whole genome shotgun (WGS) entry which is preliminary data.</text>
</comment>
<evidence type="ECO:0000313" key="2">
    <source>
        <dbReference type="Proteomes" id="UP000593576"/>
    </source>
</evidence>
<dbReference type="AlphaFoldDB" id="A0A7J9LBH4"/>
<reference evidence="1 2" key="1">
    <citation type="journal article" date="2019" name="Genome Biol. Evol.">
        <title>Insights into the evolution of the New World diploid cottons (Gossypium, subgenus Houzingenia) based on genome sequencing.</title>
        <authorList>
            <person name="Grover C.E."/>
            <person name="Arick M.A. 2nd"/>
            <person name="Thrash A."/>
            <person name="Conover J.L."/>
            <person name="Sanders W.S."/>
            <person name="Peterson D.G."/>
            <person name="Frelichowski J.E."/>
            <person name="Scheffler J.A."/>
            <person name="Scheffler B.E."/>
            <person name="Wendel J.F."/>
        </authorList>
    </citation>
    <scope>NUCLEOTIDE SEQUENCE [LARGE SCALE GENOMIC DNA]</scope>
    <source>
        <strain evidence="1">1</strain>
        <tissue evidence="1">Leaf</tissue>
    </source>
</reference>
<sequence length="21" mass="2437">MLKSRRGKVHRVCTTFISMVS</sequence>
<organism evidence="1 2">
    <name type="scientific">Gossypium schwendimanii</name>
    <name type="common">Cotton</name>
    <dbReference type="NCBI Taxonomy" id="34291"/>
    <lineage>
        <taxon>Eukaryota</taxon>
        <taxon>Viridiplantae</taxon>
        <taxon>Streptophyta</taxon>
        <taxon>Embryophyta</taxon>
        <taxon>Tracheophyta</taxon>
        <taxon>Spermatophyta</taxon>
        <taxon>Magnoliopsida</taxon>
        <taxon>eudicotyledons</taxon>
        <taxon>Gunneridae</taxon>
        <taxon>Pentapetalae</taxon>
        <taxon>rosids</taxon>
        <taxon>malvids</taxon>
        <taxon>Malvales</taxon>
        <taxon>Malvaceae</taxon>
        <taxon>Malvoideae</taxon>
        <taxon>Gossypium</taxon>
    </lineage>
</organism>
<dbReference type="Proteomes" id="UP000593576">
    <property type="component" value="Unassembled WGS sequence"/>
</dbReference>
<protein>
    <submittedName>
        <fullName evidence="1">Uncharacterized protein</fullName>
    </submittedName>
</protein>